<reference evidence="1 2" key="1">
    <citation type="submission" date="2018-11" db="EMBL/GenBank/DDBJ databases">
        <authorList>
            <consortium name="Pathogen Informatics"/>
        </authorList>
    </citation>
    <scope>NUCLEOTIDE SEQUENCE [LARGE SCALE GENOMIC DNA]</scope>
</reference>
<evidence type="ECO:0000313" key="1">
    <source>
        <dbReference type="EMBL" id="VDO08692.1"/>
    </source>
</evidence>
<dbReference type="AlphaFoldDB" id="A0A3P7VTN3"/>
<protein>
    <submittedName>
        <fullName evidence="1">Uncharacterized protein</fullName>
    </submittedName>
</protein>
<organism evidence="1 2">
    <name type="scientific">Rodentolepis nana</name>
    <name type="common">Dwarf tapeworm</name>
    <name type="synonym">Hymenolepis nana</name>
    <dbReference type="NCBI Taxonomy" id="102285"/>
    <lineage>
        <taxon>Eukaryota</taxon>
        <taxon>Metazoa</taxon>
        <taxon>Spiralia</taxon>
        <taxon>Lophotrochozoa</taxon>
        <taxon>Platyhelminthes</taxon>
        <taxon>Cestoda</taxon>
        <taxon>Eucestoda</taxon>
        <taxon>Cyclophyllidea</taxon>
        <taxon>Hymenolepididae</taxon>
        <taxon>Rodentolepis</taxon>
    </lineage>
</organism>
<name>A0A3P7VTN3_RODNA</name>
<evidence type="ECO:0000313" key="2">
    <source>
        <dbReference type="Proteomes" id="UP000278807"/>
    </source>
</evidence>
<keyword evidence="2" id="KW-1185">Reference proteome</keyword>
<proteinExistence type="predicted"/>
<accession>A0A3P7VTN3</accession>
<dbReference type="Proteomes" id="UP000278807">
    <property type="component" value="Unassembled WGS sequence"/>
</dbReference>
<dbReference type="EMBL" id="UZAE01013200">
    <property type="protein sequence ID" value="VDO08692.1"/>
    <property type="molecule type" value="Genomic_DNA"/>
</dbReference>
<gene>
    <name evidence="1" type="ORF">HNAJ_LOCUS10751</name>
</gene>
<sequence>MCPLEDWNSCYVEETKEAKRDFLFHFHSNYSNSGTESRFELPVWRNYYLELRLPILMDDLKTSF</sequence>